<dbReference type="PANTHER" id="PTHR35116">
    <property type="entry name" value="HELICASE PROTEIN MOM1"/>
    <property type="match status" value="1"/>
</dbReference>
<protein>
    <submittedName>
        <fullName evidence="1">Uncharacterized protein</fullName>
    </submittedName>
</protein>
<dbReference type="EMBL" id="JAYKXN010000005">
    <property type="protein sequence ID" value="KAK7285044.1"/>
    <property type="molecule type" value="Genomic_DNA"/>
</dbReference>
<dbReference type="GO" id="GO:0031507">
    <property type="term" value="P:heterochromatin formation"/>
    <property type="evidence" value="ECO:0007669"/>
    <property type="project" value="InterPro"/>
</dbReference>
<keyword evidence="2" id="KW-1185">Reference proteome</keyword>
<dbReference type="PANTHER" id="PTHR35116:SF9">
    <property type="entry name" value="HELICASE MOM1"/>
    <property type="match status" value="1"/>
</dbReference>
<evidence type="ECO:0000313" key="1">
    <source>
        <dbReference type="EMBL" id="KAK7285044.1"/>
    </source>
</evidence>
<comment type="caution">
    <text evidence="1">The sequence shown here is derived from an EMBL/GenBank/DDBJ whole genome shotgun (WGS) entry which is preliminary data.</text>
</comment>
<name>A0AAN9IRV5_CLITE</name>
<evidence type="ECO:0000313" key="2">
    <source>
        <dbReference type="Proteomes" id="UP001359559"/>
    </source>
</evidence>
<proteinExistence type="predicted"/>
<reference evidence="1 2" key="1">
    <citation type="submission" date="2024-01" db="EMBL/GenBank/DDBJ databases">
        <title>The genomes of 5 underutilized Papilionoideae crops provide insights into root nodulation and disease resistance.</title>
        <authorList>
            <person name="Yuan L."/>
        </authorList>
    </citation>
    <scope>NUCLEOTIDE SEQUENCE [LARGE SCALE GENOMIC DNA]</scope>
    <source>
        <strain evidence="1">LY-2023</strain>
        <tissue evidence="1">Leaf</tissue>
    </source>
</reference>
<organism evidence="1 2">
    <name type="scientific">Clitoria ternatea</name>
    <name type="common">Butterfly pea</name>
    <dbReference type="NCBI Taxonomy" id="43366"/>
    <lineage>
        <taxon>Eukaryota</taxon>
        <taxon>Viridiplantae</taxon>
        <taxon>Streptophyta</taxon>
        <taxon>Embryophyta</taxon>
        <taxon>Tracheophyta</taxon>
        <taxon>Spermatophyta</taxon>
        <taxon>Magnoliopsida</taxon>
        <taxon>eudicotyledons</taxon>
        <taxon>Gunneridae</taxon>
        <taxon>Pentapetalae</taxon>
        <taxon>rosids</taxon>
        <taxon>fabids</taxon>
        <taxon>Fabales</taxon>
        <taxon>Fabaceae</taxon>
        <taxon>Papilionoideae</taxon>
        <taxon>50 kb inversion clade</taxon>
        <taxon>NPAAA clade</taxon>
        <taxon>indigoferoid/millettioid clade</taxon>
        <taxon>Phaseoleae</taxon>
        <taxon>Clitoria</taxon>
    </lineage>
</organism>
<dbReference type="AlphaFoldDB" id="A0AAN9IRV5"/>
<accession>A0AAN9IRV5</accession>
<sequence length="89" mass="10656">MSHVVHPDPLLIEMERIEQDNDQAFQIYKQKILQLQSDYEMEFEELSKKYKMLLQNVHTEAELKTKELETQYKLVAMNKVLAEVWICKA</sequence>
<dbReference type="Gene3D" id="6.10.250.1310">
    <property type="match status" value="1"/>
</dbReference>
<gene>
    <name evidence="1" type="ORF">RJT34_19801</name>
</gene>
<dbReference type="InterPro" id="IPR039322">
    <property type="entry name" value="MOM1"/>
</dbReference>
<dbReference type="Proteomes" id="UP001359559">
    <property type="component" value="Unassembled WGS sequence"/>
</dbReference>